<dbReference type="EMBL" id="MDJD01000034">
    <property type="protein sequence ID" value="OEK08577.1"/>
    <property type="molecule type" value="Genomic_DNA"/>
</dbReference>
<accession>A0A1E5TB75</accession>
<dbReference type="Proteomes" id="UP000095713">
    <property type="component" value="Unassembled WGS sequence"/>
</dbReference>
<name>A0A1E5TB75_9FLAO</name>
<gene>
    <name evidence="1" type="ORF">A8C32_03760</name>
</gene>
<dbReference type="AlphaFoldDB" id="A0A1E5TB75"/>
<comment type="caution">
    <text evidence="1">The sequence shown here is derived from an EMBL/GenBank/DDBJ whole genome shotgun (WGS) entry which is preliminary data.</text>
</comment>
<dbReference type="STRING" id="1849968.A8C32_03760"/>
<dbReference type="OrthoDB" id="1453307at2"/>
<dbReference type="RefSeq" id="WP_069830083.1">
    <property type="nucleotide sequence ID" value="NZ_MDJD01000034.1"/>
</dbReference>
<protein>
    <submittedName>
        <fullName evidence="1">Uncharacterized protein</fullName>
    </submittedName>
</protein>
<keyword evidence="2" id="KW-1185">Reference proteome</keyword>
<evidence type="ECO:0000313" key="1">
    <source>
        <dbReference type="EMBL" id="OEK08577.1"/>
    </source>
</evidence>
<sequence>MLTVEEKAYPYRYKRLKTSVNYELTIKDYTRESANDSIENKFTQNIEVDFHGENKGFQFRIKVSNEKYDVDKKITYQKNFIEQLATLTRNTDVLVNSFGDIVDVSNYREILEKWDILKTRIKQNNKGAIVDAYLKQIESNLKDKAFFIKNLKQYRLFGLLFNNLLDIPFDDKRGKVRQRTFDQAIRSIPISINEKIKLIKEGKETNLLDYKVTGNLNPLDKIEEERIKAYLKHFNMKGSSVYLEEYSGVYKVNKYTAWTESADISLKLTNGRGYQRNVEYRLKKLN</sequence>
<organism evidence="1 2">
    <name type="scientific">Flavivirga aquatica</name>
    <dbReference type="NCBI Taxonomy" id="1849968"/>
    <lineage>
        <taxon>Bacteria</taxon>
        <taxon>Pseudomonadati</taxon>
        <taxon>Bacteroidota</taxon>
        <taxon>Flavobacteriia</taxon>
        <taxon>Flavobacteriales</taxon>
        <taxon>Flavobacteriaceae</taxon>
        <taxon>Flavivirga</taxon>
    </lineage>
</organism>
<reference evidence="1 2" key="1">
    <citation type="submission" date="2016-05" db="EMBL/GenBank/DDBJ databases">
        <title>Draft Genome Sequence of Algibacter sp. Strain SK-16 Isolated from the Surface Water of Aburatsubo Inlet.</title>
        <authorList>
            <person name="Wong S.-K."/>
            <person name="Yoshizawa S."/>
            <person name="Nakajima Y."/>
            <person name="Ogura Y."/>
            <person name="Tetsuya H."/>
            <person name="Hamasaki K."/>
        </authorList>
    </citation>
    <scope>NUCLEOTIDE SEQUENCE [LARGE SCALE GENOMIC DNA]</scope>
    <source>
        <strain evidence="1 2">SK-16</strain>
    </source>
</reference>
<evidence type="ECO:0000313" key="2">
    <source>
        <dbReference type="Proteomes" id="UP000095713"/>
    </source>
</evidence>
<proteinExistence type="predicted"/>